<accession>A0A376AJ33</accession>
<dbReference type="OrthoDB" id="8373739at2"/>
<dbReference type="Proteomes" id="UP000254764">
    <property type="component" value="Unassembled WGS sequence"/>
</dbReference>
<dbReference type="EMBL" id="UEYP01000004">
    <property type="protein sequence ID" value="SSC67423.1"/>
    <property type="molecule type" value="Genomic_DNA"/>
</dbReference>
<dbReference type="RefSeq" id="WP_115670086.1">
    <property type="nucleotide sequence ID" value="NZ_UEYP01000004.1"/>
</dbReference>
<organism evidence="1 2">
    <name type="scientific">Ciceribacter selenitireducens ATCC BAA-1503</name>
    <dbReference type="NCBI Taxonomy" id="1336235"/>
    <lineage>
        <taxon>Bacteria</taxon>
        <taxon>Pseudomonadati</taxon>
        <taxon>Pseudomonadota</taxon>
        <taxon>Alphaproteobacteria</taxon>
        <taxon>Hyphomicrobiales</taxon>
        <taxon>Rhizobiaceae</taxon>
        <taxon>Ciceribacter</taxon>
    </lineage>
</organism>
<evidence type="ECO:0000313" key="2">
    <source>
        <dbReference type="Proteomes" id="UP000254764"/>
    </source>
</evidence>
<name>A0A376AJ33_9HYPH</name>
<reference evidence="2" key="1">
    <citation type="submission" date="2018-07" db="EMBL/GenBank/DDBJ databases">
        <authorList>
            <person name="Peiro R."/>
            <person name="Begona"/>
            <person name="Cbmso G."/>
            <person name="Lopez M."/>
            <person name="Gonzalez S."/>
        </authorList>
    </citation>
    <scope>NUCLEOTIDE SEQUENCE [LARGE SCALE GENOMIC DNA]</scope>
</reference>
<proteinExistence type="predicted"/>
<evidence type="ECO:0000313" key="1">
    <source>
        <dbReference type="EMBL" id="SSC67423.1"/>
    </source>
</evidence>
<dbReference type="AlphaFoldDB" id="A0A376AJ33"/>
<sequence>MTQVVTVSATTAAYAMENSKPPQRTSRNAFVEESTRLLAEKAATSEDFQLRALVNIVQPPALALYFLTASQKNLAQASLKDTLEAYKNSAA</sequence>
<protein>
    <submittedName>
        <fullName evidence="1">Uncharacterized protein</fullName>
    </submittedName>
</protein>
<gene>
    <name evidence="1" type="ORF">RHIZ70_3131</name>
</gene>
<keyword evidence="2" id="KW-1185">Reference proteome</keyword>